<dbReference type="InterPro" id="IPR006691">
    <property type="entry name" value="GyrA/parC_rep"/>
</dbReference>
<evidence type="ECO:0000256" key="8">
    <source>
        <dbReference type="ARBA" id="ARBA00023235"/>
    </source>
</evidence>
<dbReference type="InterPro" id="IPR013760">
    <property type="entry name" value="Topo_IIA-like_dom_sf"/>
</dbReference>
<dbReference type="GO" id="GO:0005737">
    <property type="term" value="C:cytoplasm"/>
    <property type="evidence" value="ECO:0007669"/>
    <property type="project" value="TreeGrafter"/>
</dbReference>
<comment type="similarity">
    <text evidence="2">Belongs to the type II topoisomerase GyrA/ParC subunit family.</text>
</comment>
<evidence type="ECO:0000259" key="12">
    <source>
        <dbReference type="PROSITE" id="PS52040"/>
    </source>
</evidence>
<dbReference type="GO" id="GO:0003918">
    <property type="term" value="F:DNA topoisomerase type II (double strand cut, ATP-hydrolyzing) activity"/>
    <property type="evidence" value="ECO:0007669"/>
    <property type="project" value="UniProtKB-EC"/>
</dbReference>
<dbReference type="PANTHER" id="PTHR43493">
    <property type="entry name" value="DNA GYRASE/TOPOISOMERASE SUBUNIT A"/>
    <property type="match status" value="1"/>
</dbReference>
<dbReference type="Gene3D" id="1.10.268.10">
    <property type="entry name" value="Topoisomerase, domain 3"/>
    <property type="match status" value="1"/>
</dbReference>
<feature type="compositionally biased region" description="Low complexity" evidence="11">
    <location>
        <begin position="1164"/>
        <end position="1176"/>
    </location>
</feature>
<feature type="region of interest" description="Disordered" evidence="11">
    <location>
        <begin position="1302"/>
        <end position="1336"/>
    </location>
</feature>
<protein>
    <recommendedName>
        <fullName evidence="3">DNA topoisomerase (ATP-hydrolyzing)</fullName>
        <ecNumber evidence="3">5.6.2.2</ecNumber>
    </recommendedName>
</protein>
<feature type="compositionally biased region" description="Polar residues" evidence="11">
    <location>
        <begin position="901"/>
        <end position="914"/>
    </location>
</feature>
<dbReference type="CDD" id="cd00187">
    <property type="entry name" value="TOP4c"/>
    <property type="match status" value="1"/>
</dbReference>
<feature type="compositionally biased region" description="Basic and acidic residues" evidence="11">
    <location>
        <begin position="1417"/>
        <end position="1427"/>
    </location>
</feature>
<dbReference type="InterPro" id="IPR013757">
    <property type="entry name" value="Topo_IIA_A_a_sf"/>
</dbReference>
<dbReference type="PROSITE" id="PS52040">
    <property type="entry name" value="TOPO_IIA"/>
    <property type="match status" value="1"/>
</dbReference>
<dbReference type="InterPro" id="IPR002205">
    <property type="entry name" value="Topo_IIA_dom_A"/>
</dbReference>
<dbReference type="InterPro" id="IPR050220">
    <property type="entry name" value="Type_II_DNA_Topoisomerases"/>
</dbReference>
<dbReference type="Pfam" id="PF03989">
    <property type="entry name" value="DNA_gyraseA_C"/>
    <property type="match status" value="6"/>
</dbReference>
<evidence type="ECO:0000256" key="3">
    <source>
        <dbReference type="ARBA" id="ARBA00012895"/>
    </source>
</evidence>
<keyword evidence="14" id="KW-1185">Reference proteome</keyword>
<evidence type="ECO:0000256" key="9">
    <source>
        <dbReference type="PROSITE-ProRule" id="PRU01384"/>
    </source>
</evidence>
<dbReference type="InterPro" id="IPR019496">
    <property type="entry name" value="NUFIP1_cons_dom"/>
</dbReference>
<feature type="region of interest" description="Disordered" evidence="11">
    <location>
        <begin position="1396"/>
        <end position="1446"/>
    </location>
</feature>
<feature type="region of interest" description="Disordered" evidence="11">
    <location>
        <begin position="883"/>
        <end position="914"/>
    </location>
</feature>
<dbReference type="GO" id="GO:0003677">
    <property type="term" value="F:DNA binding"/>
    <property type="evidence" value="ECO:0007669"/>
    <property type="project" value="UniProtKB-UniRule"/>
</dbReference>
<dbReference type="GO" id="GO:0006265">
    <property type="term" value="P:DNA topological change"/>
    <property type="evidence" value="ECO:0007669"/>
    <property type="project" value="UniProtKB-UniRule"/>
</dbReference>
<accession>A0A4V3WJS0</accession>
<feature type="compositionally biased region" description="Basic and acidic residues" evidence="11">
    <location>
        <begin position="1321"/>
        <end position="1336"/>
    </location>
</feature>
<dbReference type="Gene3D" id="2.120.10.90">
    <property type="entry name" value="DNA gyrase/topoisomerase IV, subunit A, C-terminal"/>
    <property type="match status" value="1"/>
</dbReference>
<keyword evidence="4" id="KW-0547">Nucleotide-binding</keyword>
<keyword evidence="5" id="KW-0067">ATP-binding</keyword>
<evidence type="ECO:0000256" key="6">
    <source>
        <dbReference type="ARBA" id="ARBA00023029"/>
    </source>
</evidence>
<dbReference type="InterPro" id="IPR013758">
    <property type="entry name" value="Topo_IIA_A/C_ab"/>
</dbReference>
<gene>
    <name evidence="13" type="ORF">TEA_022758</name>
</gene>
<evidence type="ECO:0000313" key="14">
    <source>
        <dbReference type="Proteomes" id="UP000306102"/>
    </source>
</evidence>
<feature type="region of interest" description="Disordered" evidence="11">
    <location>
        <begin position="1115"/>
        <end position="1176"/>
    </location>
</feature>
<dbReference type="STRING" id="542762.A0A4V3WJS0"/>
<dbReference type="SMART" id="SM00434">
    <property type="entry name" value="TOP4c"/>
    <property type="match status" value="1"/>
</dbReference>
<keyword evidence="6 9" id="KW-0799">Topoisomerase</keyword>
<dbReference type="SUPFAM" id="SSF101904">
    <property type="entry name" value="GyrA/ParC C-terminal domain-like"/>
    <property type="match status" value="1"/>
</dbReference>
<dbReference type="Gene3D" id="3.30.1360.40">
    <property type="match status" value="1"/>
</dbReference>
<dbReference type="Proteomes" id="UP000306102">
    <property type="component" value="Unassembled WGS sequence"/>
</dbReference>
<proteinExistence type="inferred from homology"/>
<dbReference type="EC" id="5.6.2.2" evidence="3"/>
<evidence type="ECO:0000256" key="1">
    <source>
        <dbReference type="ARBA" id="ARBA00000185"/>
    </source>
</evidence>
<dbReference type="SUPFAM" id="SSF56719">
    <property type="entry name" value="Type II DNA topoisomerase"/>
    <property type="match status" value="1"/>
</dbReference>
<evidence type="ECO:0000256" key="7">
    <source>
        <dbReference type="ARBA" id="ARBA00023125"/>
    </source>
</evidence>
<feature type="coiled-coil region" evidence="10">
    <location>
        <begin position="498"/>
        <end position="525"/>
    </location>
</feature>
<evidence type="ECO:0000313" key="13">
    <source>
        <dbReference type="EMBL" id="THF98036.1"/>
    </source>
</evidence>
<organism evidence="13 14">
    <name type="scientific">Camellia sinensis var. sinensis</name>
    <name type="common">China tea</name>
    <dbReference type="NCBI Taxonomy" id="542762"/>
    <lineage>
        <taxon>Eukaryota</taxon>
        <taxon>Viridiplantae</taxon>
        <taxon>Streptophyta</taxon>
        <taxon>Embryophyta</taxon>
        <taxon>Tracheophyta</taxon>
        <taxon>Spermatophyta</taxon>
        <taxon>Magnoliopsida</taxon>
        <taxon>eudicotyledons</taxon>
        <taxon>Gunneridae</taxon>
        <taxon>Pentapetalae</taxon>
        <taxon>asterids</taxon>
        <taxon>Ericales</taxon>
        <taxon>Theaceae</taxon>
        <taxon>Camellia</taxon>
    </lineage>
</organism>
<dbReference type="GO" id="GO:0005524">
    <property type="term" value="F:ATP binding"/>
    <property type="evidence" value="ECO:0007669"/>
    <property type="project" value="UniProtKB-KW"/>
</dbReference>
<keyword evidence="8 9" id="KW-0413">Isomerase</keyword>
<evidence type="ECO:0000256" key="10">
    <source>
        <dbReference type="SAM" id="Coils"/>
    </source>
</evidence>
<dbReference type="Gene3D" id="3.90.199.10">
    <property type="entry name" value="Topoisomerase II, domain 5"/>
    <property type="match status" value="1"/>
</dbReference>
<feature type="compositionally biased region" description="Polar residues" evidence="11">
    <location>
        <begin position="1115"/>
        <end position="1140"/>
    </location>
</feature>
<evidence type="ECO:0000256" key="4">
    <source>
        <dbReference type="ARBA" id="ARBA00022741"/>
    </source>
</evidence>
<comment type="catalytic activity">
    <reaction evidence="1 9">
        <text>ATP-dependent breakage, passage and rejoining of double-stranded DNA.</text>
        <dbReference type="EC" id="5.6.2.2"/>
    </reaction>
</comment>
<feature type="active site" description="O-(5'-phospho-DNA)-tyrosine intermediate" evidence="9">
    <location>
        <position position="193"/>
    </location>
</feature>
<dbReference type="FunFam" id="3.30.1360.40:FF:000002">
    <property type="entry name" value="DNA gyrase subunit A"/>
    <property type="match status" value="1"/>
</dbReference>
<evidence type="ECO:0000256" key="2">
    <source>
        <dbReference type="ARBA" id="ARBA00008263"/>
    </source>
</evidence>
<dbReference type="PANTHER" id="PTHR43493:SF5">
    <property type="entry name" value="DNA GYRASE SUBUNIT A, CHLOROPLASTIC_MITOCHONDRIAL"/>
    <property type="match status" value="1"/>
</dbReference>
<sequence>MAFSTGFRLLRYQLSLPVSPTRLHNLRHGISGLRFLSVIPSRPLRTVKARRGQDTAAAATEEGNGSVIVKDENGRDGRVVPAELHKEATEAYMAYAMSVLLGRALPDIRDGLKPVHRRILFAMHELGLSSRKPYKKCARVVGEVLGKFHPHGDSAVYDSLVRMAQDFSLRCPLIRGHGNFGSVDADPPAAMRYTECRLEALAEAMLLADLEQDTVDFAPNFDNSQKEPLLLPARIPNLLLNGSSGIAVGMATNIPPHNLGELVDALSVLIHNPEATIPYQTNKASLVQKIAELVENKSLEGISDIRDESDRTGMRIVIELKRGSDPSIVLNNLYRLTALQSSFSCNMVGILNGKPQQMGLREILQAFLDFRCFVIERRARYKLSQAEDRSHIIEGIIVGLDNLDGVIDVIRKASSNAMASATLRKVGRTERVALNHSLDATLVKRWVDNIGMSWQWSKCEFNLSDKQAEAILDISLRKLTLLERNKFVDESNSLMEQISKLQELLSSKKQILQLIEQEAIELKNKFSTPRRSLLEDTDSGILEDIDVIPNEEILLALSEKGYVKRMKPNTFNLQNRGTIGKSVGKLRVNDTMSDFLVCHAHDHVLYFSDKGIVYSARAYKIPECSRAAAGTPLVQILSLSDGERITSIIPVSEFAGDQYLLMLTAKGYIKKVSLNYFSSIRSTGIIAIQLVPSDELKWVRRCTNDDLVALASQNGMVILSSCKIIRALGRNTRGSIAMRLKEGDKMACIDIIPAVMRKEFERISEANQGRGRSMSGPWLLFVSESGFGKRVPLCSFRLSPLNRVGLIGYKFSSEDGLAAVFVVGFSLADDGESDEEVVLLSQSGTVNRIKVRDISIQSRYARGVILMRLEHDGKIQSASLISATESEPEEVEAASEVAPSNHGQGNPKNSFPNSAQNQAQIGVINPQIPFPFNNSNTHLSNGPVAMPNRPMILAPMAMGAPNHNPLHLQNGMPLLGSTNVMMPQLVQCQGGFGPQNPNSMSMNPMNLIQPPNQFFAHNSVNMPQYLCQNAVLLNGQSCLQSPMQNNSHQFVQMPMPNYTQVGPCNMQMYPNQVSQSMAIQNPNFFANPQFGMVHSNAVVQPNNQNQQNLVLSSMDANAARQSHNNTSQQSQGNSPRQSAFGSVPQPPQNFTKSQGNFRKDGGINNSNNNWKNSQNTNFTKNLRKDASHKGFISLNYTEQEIQQWREARKKNYPSKFNIEKKLAEKLTEPEVTDRDAKLRREQLKEVLAKQAQLGCEVAEIPSYYLSDSEKRVLGKEVDKKSWTKKERFQNKFNKRGRFHQNERFGRKQQSADDDPSNLADQDERFSKKQKLADNDLNKKQPTLLQRLLSADIRRDKSRLLQVFRFMVMNSFFKDWPEKSLRFPLVIVKDGVGEVVEEKSSSSGKGVSEAYIETSNQESERGDYRDDGGDKDEDDDNSDDEHDVQAKEAVCFASVKGSMGVEIEHEEEEGEIID</sequence>
<dbReference type="Pfam" id="PF10453">
    <property type="entry name" value="NUFIP1"/>
    <property type="match status" value="1"/>
</dbReference>
<evidence type="ECO:0000256" key="11">
    <source>
        <dbReference type="SAM" id="MobiDB-lite"/>
    </source>
</evidence>
<dbReference type="InterPro" id="IPR035516">
    <property type="entry name" value="Gyrase/topoIV_suA_C"/>
</dbReference>
<feature type="region of interest" description="Disordered" evidence="11">
    <location>
        <begin position="49"/>
        <end position="72"/>
    </location>
</feature>
<keyword evidence="7 9" id="KW-0238">DNA-binding</keyword>
<reference evidence="13 14" key="1">
    <citation type="journal article" date="2018" name="Proc. Natl. Acad. Sci. U.S.A.">
        <title>Draft genome sequence of Camellia sinensis var. sinensis provides insights into the evolution of the tea genome and tea quality.</title>
        <authorList>
            <person name="Wei C."/>
            <person name="Yang H."/>
            <person name="Wang S."/>
            <person name="Zhao J."/>
            <person name="Liu C."/>
            <person name="Gao L."/>
            <person name="Xia E."/>
            <person name="Lu Y."/>
            <person name="Tai Y."/>
            <person name="She G."/>
            <person name="Sun J."/>
            <person name="Cao H."/>
            <person name="Tong W."/>
            <person name="Gao Q."/>
            <person name="Li Y."/>
            <person name="Deng W."/>
            <person name="Jiang X."/>
            <person name="Wang W."/>
            <person name="Chen Q."/>
            <person name="Zhang S."/>
            <person name="Li H."/>
            <person name="Wu J."/>
            <person name="Wang P."/>
            <person name="Li P."/>
            <person name="Shi C."/>
            <person name="Zheng F."/>
            <person name="Jian J."/>
            <person name="Huang B."/>
            <person name="Shan D."/>
            <person name="Shi M."/>
            <person name="Fang C."/>
            <person name="Yue Y."/>
            <person name="Li F."/>
            <person name="Li D."/>
            <person name="Wei S."/>
            <person name="Han B."/>
            <person name="Jiang C."/>
            <person name="Yin Y."/>
            <person name="Xia T."/>
            <person name="Zhang Z."/>
            <person name="Bennetzen J.L."/>
            <person name="Zhao S."/>
            <person name="Wan X."/>
        </authorList>
    </citation>
    <scope>NUCLEOTIDE SEQUENCE [LARGE SCALE GENOMIC DNA]</scope>
    <source>
        <strain evidence="14">cv. Shuchazao</strain>
        <tissue evidence="13">Leaf</tissue>
    </source>
</reference>
<feature type="compositionally biased region" description="Acidic residues" evidence="11">
    <location>
        <begin position="1428"/>
        <end position="1441"/>
    </location>
</feature>
<comment type="caution">
    <text evidence="13">The sequence shown here is derived from an EMBL/GenBank/DDBJ whole genome shotgun (WGS) entry which is preliminary data.</text>
</comment>
<evidence type="ECO:0000256" key="5">
    <source>
        <dbReference type="ARBA" id="ARBA00022840"/>
    </source>
</evidence>
<dbReference type="GO" id="GO:0009330">
    <property type="term" value="C:DNA topoisomerase type II (double strand cut, ATP-hydrolyzing) complex"/>
    <property type="evidence" value="ECO:0007669"/>
    <property type="project" value="TreeGrafter"/>
</dbReference>
<keyword evidence="10" id="KW-0175">Coiled coil</keyword>
<name>A0A4V3WJS0_CAMSN</name>
<feature type="domain" description="Topo IIA-type catalytic" evidence="12">
    <location>
        <begin position="105"/>
        <end position="547"/>
    </location>
</feature>
<dbReference type="FunFam" id="2.120.10.90:FF:000007">
    <property type="entry name" value="DNA gyrase subunit A"/>
    <property type="match status" value="1"/>
</dbReference>
<dbReference type="EMBL" id="SDRB02012338">
    <property type="protein sequence ID" value="THF98036.1"/>
    <property type="molecule type" value="Genomic_DNA"/>
</dbReference>
<dbReference type="Pfam" id="PF00521">
    <property type="entry name" value="DNA_topoisoIV"/>
    <property type="match status" value="2"/>
</dbReference>